<reference evidence="2" key="1">
    <citation type="submission" date="2016-10" db="EMBL/GenBank/DDBJ databases">
        <authorList>
            <person name="Varghese N."/>
            <person name="Submissions S."/>
        </authorList>
    </citation>
    <scope>NUCLEOTIDE SEQUENCE [LARGE SCALE GENOMIC DNA]</scope>
    <source>
        <strain evidence="2">DSM 1551</strain>
    </source>
</reference>
<name>A0A1I0GM73_9FIRM</name>
<accession>A0A1I0GM73</accession>
<dbReference type="EMBL" id="FOIN01000032">
    <property type="protein sequence ID" value="SET72084.1"/>
    <property type="molecule type" value="Genomic_DNA"/>
</dbReference>
<sequence>MKKKKGIYCNCDFKELNEFQKEDVNGEGIWFDVALCFVSWKVGLAVTVIDHIAMYFVGTTVTDWIESHVSETIIKNLGGNAKAIAYQPQPVDSGYPPNSYQALLWAQQRRKLRYEKA</sequence>
<organism evidence="1 2">
    <name type="scientific">Thomasclavelia cocleata</name>
    <dbReference type="NCBI Taxonomy" id="69824"/>
    <lineage>
        <taxon>Bacteria</taxon>
        <taxon>Bacillati</taxon>
        <taxon>Bacillota</taxon>
        <taxon>Erysipelotrichia</taxon>
        <taxon>Erysipelotrichales</taxon>
        <taxon>Coprobacillaceae</taxon>
        <taxon>Thomasclavelia</taxon>
    </lineage>
</organism>
<keyword evidence="2" id="KW-1185">Reference proteome</keyword>
<evidence type="ECO:0000313" key="1">
    <source>
        <dbReference type="EMBL" id="SET72084.1"/>
    </source>
</evidence>
<protein>
    <submittedName>
        <fullName evidence="1">Uncharacterized protein</fullName>
    </submittedName>
</protein>
<dbReference type="Proteomes" id="UP000198558">
    <property type="component" value="Unassembled WGS sequence"/>
</dbReference>
<gene>
    <name evidence="1" type="ORF">SAMN04489758_13217</name>
</gene>
<proteinExistence type="predicted"/>
<evidence type="ECO:0000313" key="2">
    <source>
        <dbReference type="Proteomes" id="UP000198558"/>
    </source>
</evidence>
<dbReference type="AlphaFoldDB" id="A0A1I0GM73"/>
<dbReference type="RefSeq" id="WP_092355489.1">
    <property type="nucleotide sequence ID" value="NZ_FOIN01000032.1"/>
</dbReference>
<dbReference type="GeneID" id="78289082"/>